<dbReference type="GO" id="GO:0005737">
    <property type="term" value="C:cytoplasm"/>
    <property type="evidence" value="ECO:0007669"/>
    <property type="project" value="TreeGrafter"/>
</dbReference>
<organism evidence="4">
    <name type="scientific">Anthurium amnicola</name>
    <dbReference type="NCBI Taxonomy" id="1678845"/>
    <lineage>
        <taxon>Eukaryota</taxon>
        <taxon>Viridiplantae</taxon>
        <taxon>Streptophyta</taxon>
        <taxon>Embryophyta</taxon>
        <taxon>Tracheophyta</taxon>
        <taxon>Spermatophyta</taxon>
        <taxon>Magnoliopsida</taxon>
        <taxon>Liliopsida</taxon>
        <taxon>Araceae</taxon>
        <taxon>Pothoideae</taxon>
        <taxon>Potheae</taxon>
        <taxon>Anthurium</taxon>
    </lineage>
</organism>
<keyword evidence="2" id="KW-0143">Chaperone</keyword>
<evidence type="ECO:0000256" key="1">
    <source>
        <dbReference type="ARBA" id="ARBA00008045"/>
    </source>
</evidence>
<feature type="coiled-coil region" evidence="3">
    <location>
        <begin position="10"/>
        <end position="61"/>
    </location>
</feature>
<dbReference type="Pfam" id="PF01920">
    <property type="entry name" value="Prefoldin_2"/>
    <property type="match status" value="1"/>
</dbReference>
<evidence type="ECO:0000313" key="4">
    <source>
        <dbReference type="EMBL" id="JAT67791.1"/>
    </source>
</evidence>
<protein>
    <submittedName>
        <fullName evidence="4">Prefoldin subunit 6</fullName>
    </submittedName>
</protein>
<dbReference type="GO" id="GO:0006457">
    <property type="term" value="P:protein folding"/>
    <property type="evidence" value="ECO:0007669"/>
    <property type="project" value="InterPro"/>
</dbReference>
<dbReference type="InterPro" id="IPR009053">
    <property type="entry name" value="Prefoldin"/>
</dbReference>
<evidence type="ECO:0000256" key="2">
    <source>
        <dbReference type="ARBA" id="ARBA00023186"/>
    </source>
</evidence>
<dbReference type="GO" id="GO:0009409">
    <property type="term" value="P:response to cold"/>
    <property type="evidence" value="ECO:0007669"/>
    <property type="project" value="UniProtKB-ARBA"/>
</dbReference>
<proteinExistence type="inferred from homology"/>
<keyword evidence="3" id="KW-0175">Coiled coil</keyword>
<gene>
    <name evidence="4" type="primary">PFDN6_0</name>
    <name evidence="4" type="ORF">g.701</name>
</gene>
<feature type="coiled-coil region" evidence="3">
    <location>
        <begin position="88"/>
        <end position="122"/>
    </location>
</feature>
<dbReference type="EMBL" id="GDJX01000145">
    <property type="protein sequence ID" value="JAT67791.1"/>
    <property type="molecule type" value="Transcribed_RNA"/>
</dbReference>
<dbReference type="FunFam" id="1.10.287.370:FF:000003">
    <property type="entry name" value="Prefoldin subunit 6"/>
    <property type="match status" value="1"/>
</dbReference>
<sequence>LIAKKILFYTSTMEARLEALSNEYQKLQKDLSNAIESRQRLDSQLQENEVVQKEFKLLKDDANIYKLIGPVLVKQDKVEATTNVDKRLEYIKSEIQRVEKQLADLSEKSEKKKLEVIELQRAYQAQIQKTSANN</sequence>
<accession>A0A1D1ZLS6</accession>
<dbReference type="Gene3D" id="1.10.287.370">
    <property type="match status" value="1"/>
</dbReference>
<dbReference type="GO" id="GO:0051131">
    <property type="term" value="P:chaperone-mediated protein complex assembly"/>
    <property type="evidence" value="ECO:0007669"/>
    <property type="project" value="TreeGrafter"/>
</dbReference>
<dbReference type="GO" id="GO:0051082">
    <property type="term" value="F:unfolded protein binding"/>
    <property type="evidence" value="ECO:0007669"/>
    <property type="project" value="InterPro"/>
</dbReference>
<dbReference type="GO" id="GO:0051087">
    <property type="term" value="F:protein-folding chaperone binding"/>
    <property type="evidence" value="ECO:0007669"/>
    <property type="project" value="TreeGrafter"/>
</dbReference>
<dbReference type="SUPFAM" id="SSF46579">
    <property type="entry name" value="Prefoldin"/>
    <property type="match status" value="1"/>
</dbReference>
<feature type="non-terminal residue" evidence="4">
    <location>
        <position position="1"/>
    </location>
</feature>
<dbReference type="PANTHER" id="PTHR21431:SF0">
    <property type="entry name" value="PREFOLDIN SUBUNIT 6"/>
    <property type="match status" value="1"/>
</dbReference>
<dbReference type="InterPro" id="IPR002777">
    <property type="entry name" value="PFD_beta-like"/>
</dbReference>
<name>A0A1D1ZLS6_9ARAE</name>
<evidence type="ECO:0000256" key="3">
    <source>
        <dbReference type="SAM" id="Coils"/>
    </source>
</evidence>
<dbReference type="AlphaFoldDB" id="A0A1D1ZLS6"/>
<dbReference type="PANTHER" id="PTHR21431">
    <property type="entry name" value="PREFOLDIN SUBUNIT 6"/>
    <property type="match status" value="1"/>
</dbReference>
<dbReference type="GO" id="GO:0016272">
    <property type="term" value="C:prefoldin complex"/>
    <property type="evidence" value="ECO:0007669"/>
    <property type="project" value="InterPro"/>
</dbReference>
<comment type="similarity">
    <text evidence="1">Belongs to the prefoldin subunit beta family.</text>
</comment>
<reference evidence="4" key="1">
    <citation type="submission" date="2015-07" db="EMBL/GenBank/DDBJ databases">
        <title>Transcriptome Assembly of Anthurium amnicola.</title>
        <authorList>
            <person name="Suzuki J."/>
        </authorList>
    </citation>
    <scope>NUCLEOTIDE SEQUENCE</scope>
</reference>
<dbReference type="CDD" id="cd23161">
    <property type="entry name" value="Prefoldin_6"/>
    <property type="match status" value="1"/>
</dbReference>